<dbReference type="EMBL" id="JABBWM010000003">
    <property type="protein sequence ID" value="KAG2118872.1"/>
    <property type="molecule type" value="Genomic_DNA"/>
</dbReference>
<dbReference type="Proteomes" id="UP000823399">
    <property type="component" value="Unassembled WGS sequence"/>
</dbReference>
<feature type="compositionally biased region" description="Acidic residues" evidence="1">
    <location>
        <begin position="206"/>
        <end position="231"/>
    </location>
</feature>
<dbReference type="GeneID" id="64703159"/>
<protein>
    <submittedName>
        <fullName evidence="2">Uncharacterized protein</fullName>
    </submittedName>
</protein>
<evidence type="ECO:0000256" key="1">
    <source>
        <dbReference type="SAM" id="MobiDB-lite"/>
    </source>
</evidence>
<evidence type="ECO:0000313" key="2">
    <source>
        <dbReference type="EMBL" id="KAG2118872.1"/>
    </source>
</evidence>
<proteinExistence type="predicted"/>
<dbReference type="AlphaFoldDB" id="A0A9P7FIV2"/>
<keyword evidence="3" id="KW-1185">Reference proteome</keyword>
<gene>
    <name evidence="2" type="ORF">F5147DRAFT_767627</name>
</gene>
<dbReference type="OrthoDB" id="68090at2759"/>
<feature type="region of interest" description="Disordered" evidence="1">
    <location>
        <begin position="1"/>
        <end position="40"/>
    </location>
</feature>
<evidence type="ECO:0000313" key="3">
    <source>
        <dbReference type="Proteomes" id="UP000823399"/>
    </source>
</evidence>
<accession>A0A9P7FIV2</accession>
<sequence length="270" mass="30583">MPPLRAHSPQSPTSPMRPKKTAVLPGFRPPPKPKPKSISQMTVRELHDQHDQNAKLLNSSYVDFLPPACTSALGQRLSAEQAAIESRLLELEGIEEIRNGLKKTNINADEIMIVDQPRMPRVIDAKHRALSRYAPIAPNGTQQVGSLSLQEAVELEQRAHAQDAARQQRSDERKRRIGLPIRGEVLSRAEMDARMRAFINYKPTDSDLEDDMDEDDEDDEDPSTWFEDDQDDGVKGQDIIEPDYEEISSIIRVDESRARYSTFFEPRDGD</sequence>
<reference evidence="2" key="1">
    <citation type="journal article" date="2020" name="New Phytol.">
        <title>Comparative genomics reveals dynamic genome evolution in host specialist ectomycorrhizal fungi.</title>
        <authorList>
            <person name="Lofgren L.A."/>
            <person name="Nguyen N.H."/>
            <person name="Vilgalys R."/>
            <person name="Ruytinx J."/>
            <person name="Liao H.L."/>
            <person name="Branco S."/>
            <person name="Kuo A."/>
            <person name="LaButti K."/>
            <person name="Lipzen A."/>
            <person name="Andreopoulos W."/>
            <person name="Pangilinan J."/>
            <person name="Riley R."/>
            <person name="Hundley H."/>
            <person name="Na H."/>
            <person name="Barry K."/>
            <person name="Grigoriev I.V."/>
            <person name="Stajich J.E."/>
            <person name="Kennedy P.G."/>
        </authorList>
    </citation>
    <scope>NUCLEOTIDE SEQUENCE</scope>
    <source>
        <strain evidence="2">FC423</strain>
    </source>
</reference>
<comment type="caution">
    <text evidence="2">The sequence shown here is derived from an EMBL/GenBank/DDBJ whole genome shotgun (WGS) entry which is preliminary data.</text>
</comment>
<feature type="region of interest" description="Disordered" evidence="1">
    <location>
        <begin position="202"/>
        <end position="247"/>
    </location>
</feature>
<dbReference type="RefSeq" id="XP_041298981.1">
    <property type="nucleotide sequence ID" value="XM_041440900.1"/>
</dbReference>
<organism evidence="2 3">
    <name type="scientific">Suillus discolor</name>
    <dbReference type="NCBI Taxonomy" id="1912936"/>
    <lineage>
        <taxon>Eukaryota</taxon>
        <taxon>Fungi</taxon>
        <taxon>Dikarya</taxon>
        <taxon>Basidiomycota</taxon>
        <taxon>Agaricomycotina</taxon>
        <taxon>Agaricomycetes</taxon>
        <taxon>Agaricomycetidae</taxon>
        <taxon>Boletales</taxon>
        <taxon>Suillineae</taxon>
        <taxon>Suillaceae</taxon>
        <taxon>Suillus</taxon>
    </lineage>
</organism>
<name>A0A9P7FIV2_9AGAM</name>